<dbReference type="Proteomes" id="UP001476798">
    <property type="component" value="Unassembled WGS sequence"/>
</dbReference>
<protein>
    <submittedName>
        <fullName evidence="1">Uncharacterized protein</fullName>
    </submittedName>
</protein>
<proteinExistence type="predicted"/>
<keyword evidence="2" id="KW-1185">Reference proteome</keyword>
<accession>A0ABV0PLF0</accession>
<reference evidence="1 2" key="1">
    <citation type="submission" date="2021-06" db="EMBL/GenBank/DDBJ databases">
        <authorList>
            <person name="Palmer J.M."/>
        </authorList>
    </citation>
    <scope>NUCLEOTIDE SEQUENCE [LARGE SCALE GENOMIC DNA]</scope>
    <source>
        <strain evidence="1 2">GA_2019</strain>
        <tissue evidence="1">Muscle</tissue>
    </source>
</reference>
<organism evidence="1 2">
    <name type="scientific">Goodea atripinnis</name>
    <dbReference type="NCBI Taxonomy" id="208336"/>
    <lineage>
        <taxon>Eukaryota</taxon>
        <taxon>Metazoa</taxon>
        <taxon>Chordata</taxon>
        <taxon>Craniata</taxon>
        <taxon>Vertebrata</taxon>
        <taxon>Euteleostomi</taxon>
        <taxon>Actinopterygii</taxon>
        <taxon>Neopterygii</taxon>
        <taxon>Teleostei</taxon>
        <taxon>Neoteleostei</taxon>
        <taxon>Acanthomorphata</taxon>
        <taxon>Ovalentaria</taxon>
        <taxon>Atherinomorphae</taxon>
        <taxon>Cyprinodontiformes</taxon>
        <taxon>Goodeidae</taxon>
        <taxon>Goodea</taxon>
    </lineage>
</organism>
<sequence length="148" mass="17453">MTSRQVCPELRGICYTCMCVFRLYGYPHPGSSENSCEWFKKTFNFRHSRQLTLRRCSCCPHRKELPFRRGCWDTRRGRRCCGFSALQPLSRPKKQERFMVRMGSITDDILGFGDAASFCYILNQRKWCPDHFFSAVLPTLFRILQSET</sequence>
<evidence type="ECO:0000313" key="1">
    <source>
        <dbReference type="EMBL" id="MEQ2184132.1"/>
    </source>
</evidence>
<dbReference type="EMBL" id="JAHRIO010080171">
    <property type="protein sequence ID" value="MEQ2184132.1"/>
    <property type="molecule type" value="Genomic_DNA"/>
</dbReference>
<comment type="caution">
    <text evidence="1">The sequence shown here is derived from an EMBL/GenBank/DDBJ whole genome shotgun (WGS) entry which is preliminary data.</text>
</comment>
<name>A0ABV0PLF0_9TELE</name>
<evidence type="ECO:0000313" key="2">
    <source>
        <dbReference type="Proteomes" id="UP001476798"/>
    </source>
</evidence>
<gene>
    <name evidence="1" type="ORF">GOODEAATRI_004807</name>
</gene>